<organism evidence="2 3">
    <name type="scientific">Meloidogyne incognita</name>
    <name type="common">Southern root-knot nematode worm</name>
    <name type="synonym">Oxyuris incognita</name>
    <dbReference type="NCBI Taxonomy" id="6306"/>
    <lineage>
        <taxon>Eukaryota</taxon>
        <taxon>Metazoa</taxon>
        <taxon>Ecdysozoa</taxon>
        <taxon>Nematoda</taxon>
        <taxon>Chromadorea</taxon>
        <taxon>Rhabditida</taxon>
        <taxon>Tylenchina</taxon>
        <taxon>Tylenchomorpha</taxon>
        <taxon>Tylenchoidea</taxon>
        <taxon>Meloidogynidae</taxon>
        <taxon>Meloidogyninae</taxon>
        <taxon>Meloidogyne</taxon>
        <taxon>Meloidogyne incognita group</taxon>
    </lineage>
</organism>
<protein>
    <submittedName>
        <fullName evidence="3">Candidate secreted effector</fullName>
    </submittedName>
</protein>
<evidence type="ECO:0000256" key="1">
    <source>
        <dbReference type="SAM" id="SignalP"/>
    </source>
</evidence>
<dbReference type="WBParaSite" id="Minc3s02774g31508">
    <property type="protein sequence ID" value="Minc3s02774g31508"/>
    <property type="gene ID" value="Minc3s02774g31508"/>
</dbReference>
<keyword evidence="1" id="KW-0732">Signal</keyword>
<evidence type="ECO:0000313" key="3">
    <source>
        <dbReference type="WBParaSite" id="Minc3s02774g31508"/>
    </source>
</evidence>
<evidence type="ECO:0000313" key="2">
    <source>
        <dbReference type="Proteomes" id="UP000887563"/>
    </source>
</evidence>
<sequence>MSSFFNFIILFLLIIFYFCCSDCKLIIVSQMNRFSTADKLNKSRPAILVPRGGKGEGNHQPSSTTILPSTKTFLKIQEEKQSYREQLLSVILQNTSNT</sequence>
<proteinExistence type="predicted"/>
<name>A0A914N1P4_MELIC</name>
<accession>A0A914N1P4</accession>
<dbReference type="Proteomes" id="UP000887563">
    <property type="component" value="Unplaced"/>
</dbReference>
<dbReference type="AlphaFoldDB" id="A0A914N1P4"/>
<reference evidence="3" key="1">
    <citation type="submission" date="2022-11" db="UniProtKB">
        <authorList>
            <consortium name="WormBaseParasite"/>
        </authorList>
    </citation>
    <scope>IDENTIFICATION</scope>
</reference>
<keyword evidence="2" id="KW-1185">Reference proteome</keyword>
<feature type="chain" id="PRO_5036918082" evidence="1">
    <location>
        <begin position="22"/>
        <end position="98"/>
    </location>
</feature>
<feature type="signal peptide" evidence="1">
    <location>
        <begin position="1"/>
        <end position="21"/>
    </location>
</feature>